<reference evidence="1 2" key="1">
    <citation type="journal article" date="2019" name="Nat. Ecol. Evol.">
        <title>Megaphylogeny resolves global patterns of mushroom evolution.</title>
        <authorList>
            <person name="Varga T."/>
            <person name="Krizsan K."/>
            <person name="Foldi C."/>
            <person name="Dima B."/>
            <person name="Sanchez-Garcia M."/>
            <person name="Sanchez-Ramirez S."/>
            <person name="Szollosi G.J."/>
            <person name="Szarkandi J.G."/>
            <person name="Papp V."/>
            <person name="Albert L."/>
            <person name="Andreopoulos W."/>
            <person name="Angelini C."/>
            <person name="Antonin V."/>
            <person name="Barry K.W."/>
            <person name="Bougher N.L."/>
            <person name="Buchanan P."/>
            <person name="Buyck B."/>
            <person name="Bense V."/>
            <person name="Catcheside P."/>
            <person name="Chovatia M."/>
            <person name="Cooper J."/>
            <person name="Damon W."/>
            <person name="Desjardin D."/>
            <person name="Finy P."/>
            <person name="Geml J."/>
            <person name="Haridas S."/>
            <person name="Hughes K."/>
            <person name="Justo A."/>
            <person name="Karasinski D."/>
            <person name="Kautmanova I."/>
            <person name="Kiss B."/>
            <person name="Kocsube S."/>
            <person name="Kotiranta H."/>
            <person name="LaButti K.M."/>
            <person name="Lechner B.E."/>
            <person name="Liimatainen K."/>
            <person name="Lipzen A."/>
            <person name="Lukacs Z."/>
            <person name="Mihaltcheva S."/>
            <person name="Morgado L.N."/>
            <person name="Niskanen T."/>
            <person name="Noordeloos M.E."/>
            <person name="Ohm R.A."/>
            <person name="Ortiz-Santana B."/>
            <person name="Ovrebo C."/>
            <person name="Racz N."/>
            <person name="Riley R."/>
            <person name="Savchenko A."/>
            <person name="Shiryaev A."/>
            <person name="Soop K."/>
            <person name="Spirin V."/>
            <person name="Szebenyi C."/>
            <person name="Tomsovsky M."/>
            <person name="Tulloss R.E."/>
            <person name="Uehling J."/>
            <person name="Grigoriev I.V."/>
            <person name="Vagvolgyi C."/>
            <person name="Papp T."/>
            <person name="Martin F.M."/>
            <person name="Miettinen O."/>
            <person name="Hibbett D.S."/>
            <person name="Nagy L.G."/>
        </authorList>
    </citation>
    <scope>NUCLEOTIDE SEQUENCE [LARGE SCALE GENOMIC DNA]</scope>
    <source>
        <strain evidence="1 2">CBS 166.37</strain>
    </source>
</reference>
<dbReference type="EMBL" id="ML213621">
    <property type="protein sequence ID" value="TFK35529.1"/>
    <property type="molecule type" value="Genomic_DNA"/>
</dbReference>
<keyword evidence="2" id="KW-1185">Reference proteome</keyword>
<sequence>MTRHLNSIPNLTVPHDVVVIITDNSDLQTRIACSQVNKEWASLSRGTVFGPHLRVTANQFSKLLTSISNLPSLLNDMLQYTKNLTAIDNDGSSNPEDMIALCTSYVVRVFSKTLTLELNGRMIFTSFTSFTKFIFFFPALDSLSISHVRWKKKHHVH</sequence>
<accession>A0A5C3LQU7</accession>
<proteinExistence type="predicted"/>
<protein>
    <recommendedName>
        <fullName evidence="3">F-box domain-containing protein</fullName>
    </recommendedName>
</protein>
<dbReference type="Proteomes" id="UP000308652">
    <property type="component" value="Unassembled WGS sequence"/>
</dbReference>
<evidence type="ECO:0008006" key="3">
    <source>
        <dbReference type="Google" id="ProtNLM"/>
    </source>
</evidence>
<evidence type="ECO:0000313" key="2">
    <source>
        <dbReference type="Proteomes" id="UP000308652"/>
    </source>
</evidence>
<name>A0A5C3LQU7_9AGAR</name>
<organism evidence="1 2">
    <name type="scientific">Crucibulum laeve</name>
    <dbReference type="NCBI Taxonomy" id="68775"/>
    <lineage>
        <taxon>Eukaryota</taxon>
        <taxon>Fungi</taxon>
        <taxon>Dikarya</taxon>
        <taxon>Basidiomycota</taxon>
        <taxon>Agaricomycotina</taxon>
        <taxon>Agaricomycetes</taxon>
        <taxon>Agaricomycetidae</taxon>
        <taxon>Agaricales</taxon>
        <taxon>Agaricineae</taxon>
        <taxon>Nidulariaceae</taxon>
        <taxon>Crucibulum</taxon>
    </lineage>
</organism>
<dbReference type="AlphaFoldDB" id="A0A5C3LQU7"/>
<gene>
    <name evidence="1" type="ORF">BDQ12DRAFT_726043</name>
</gene>
<evidence type="ECO:0000313" key="1">
    <source>
        <dbReference type="EMBL" id="TFK35529.1"/>
    </source>
</evidence>